<dbReference type="GO" id="GO:0005324">
    <property type="term" value="F:long-chain fatty acid transmembrane transporter activity"/>
    <property type="evidence" value="ECO:0007669"/>
    <property type="project" value="TreeGrafter"/>
</dbReference>
<comment type="similarity">
    <text evidence="1">Belongs to the ABC transporter superfamily. ABCD family. Peroxisomal fatty acyl CoA transporter (TC 3.A.1.203) subfamily.</text>
</comment>
<keyword evidence="10" id="KW-1185">Reference proteome</keyword>
<feature type="domain" description="ABC transporter" evidence="8">
    <location>
        <begin position="466"/>
        <end position="695"/>
    </location>
</feature>
<evidence type="ECO:0000256" key="5">
    <source>
        <dbReference type="ARBA" id="ARBA00023136"/>
    </source>
</evidence>
<dbReference type="InterPro" id="IPR017871">
    <property type="entry name" value="ABC_transporter-like_CS"/>
</dbReference>
<accession>A0A1Y2I073</accession>
<dbReference type="InterPro" id="IPR011527">
    <property type="entry name" value="ABC1_TM_dom"/>
</dbReference>
<evidence type="ECO:0000256" key="7">
    <source>
        <dbReference type="SAM" id="Phobius"/>
    </source>
</evidence>
<evidence type="ECO:0000259" key="8">
    <source>
        <dbReference type="PROSITE" id="PS50893"/>
    </source>
</evidence>
<dbReference type="GO" id="GO:0140359">
    <property type="term" value="F:ABC-type transporter activity"/>
    <property type="evidence" value="ECO:0007669"/>
    <property type="project" value="InterPro"/>
</dbReference>
<dbReference type="InterPro" id="IPR036640">
    <property type="entry name" value="ABC1_TM_sf"/>
</dbReference>
<dbReference type="GO" id="GO:0016887">
    <property type="term" value="F:ATP hydrolysis activity"/>
    <property type="evidence" value="ECO:0007669"/>
    <property type="project" value="InterPro"/>
</dbReference>
<feature type="compositionally biased region" description="Low complexity" evidence="6">
    <location>
        <begin position="348"/>
        <end position="361"/>
    </location>
</feature>
<dbReference type="PANTHER" id="PTHR11384:SF67">
    <property type="entry name" value="ATP-BINDING CASSETTE SUB-FAMILY D MEMBER 1"/>
    <property type="match status" value="1"/>
</dbReference>
<dbReference type="OrthoDB" id="422637at2759"/>
<feature type="region of interest" description="Disordered" evidence="6">
    <location>
        <begin position="348"/>
        <end position="381"/>
    </location>
</feature>
<evidence type="ECO:0000313" key="9">
    <source>
        <dbReference type="EMBL" id="ORZ40258.1"/>
    </source>
</evidence>
<dbReference type="SUPFAM" id="SSF52540">
    <property type="entry name" value="P-loop containing nucleoside triphosphate hydrolases"/>
    <property type="match status" value="1"/>
</dbReference>
<feature type="transmembrane region" description="Helical" evidence="7">
    <location>
        <begin position="116"/>
        <end position="136"/>
    </location>
</feature>
<evidence type="ECO:0000256" key="3">
    <source>
        <dbReference type="ARBA" id="ARBA00022692"/>
    </source>
</evidence>
<dbReference type="Pfam" id="PF06472">
    <property type="entry name" value="ABC_membrane_2"/>
    <property type="match status" value="1"/>
</dbReference>
<keyword evidence="4 7" id="KW-1133">Transmembrane helix</keyword>
<evidence type="ECO:0000256" key="1">
    <source>
        <dbReference type="ARBA" id="ARBA00008575"/>
    </source>
</evidence>
<dbReference type="GO" id="GO:0015910">
    <property type="term" value="P:long-chain fatty acid import into peroxisome"/>
    <property type="evidence" value="ECO:0007669"/>
    <property type="project" value="TreeGrafter"/>
</dbReference>
<evidence type="ECO:0000256" key="2">
    <source>
        <dbReference type="ARBA" id="ARBA00022448"/>
    </source>
</evidence>
<organism evidence="9 10">
    <name type="scientific">Catenaria anguillulae PL171</name>
    <dbReference type="NCBI Taxonomy" id="765915"/>
    <lineage>
        <taxon>Eukaryota</taxon>
        <taxon>Fungi</taxon>
        <taxon>Fungi incertae sedis</taxon>
        <taxon>Blastocladiomycota</taxon>
        <taxon>Blastocladiomycetes</taxon>
        <taxon>Blastocladiales</taxon>
        <taxon>Catenariaceae</taxon>
        <taxon>Catenaria</taxon>
    </lineage>
</organism>
<dbReference type="GO" id="GO:0042760">
    <property type="term" value="P:very long-chain fatty acid catabolic process"/>
    <property type="evidence" value="ECO:0007669"/>
    <property type="project" value="TreeGrafter"/>
</dbReference>
<name>A0A1Y2I073_9FUNG</name>
<evidence type="ECO:0000313" key="10">
    <source>
        <dbReference type="Proteomes" id="UP000193411"/>
    </source>
</evidence>
<dbReference type="Proteomes" id="UP000193411">
    <property type="component" value="Unassembled WGS sequence"/>
</dbReference>
<dbReference type="InterPro" id="IPR003439">
    <property type="entry name" value="ABC_transporter-like_ATP-bd"/>
</dbReference>
<dbReference type="AlphaFoldDB" id="A0A1Y2I073"/>
<sequence length="721" mass="80407">MAHRRRQRRAAKAPEDEALAVADLPDADAQFEIRQLFAQLPPTNQRVGVNKEFFRQLKAILRICIPGIKSKEILILALHTLFLLLRTYLSVVVARIDGRIVRDLVAANGKEFLRGLGYWFAIALPATYTNSMIRYLQSKLAIAFRTRMMHYVNSLYLDKEQGFYRLLTLDNRIESPDQYIVTDIARFCDAVASLYSNVGKPVIDIVIFNIQLARYIGWTGMGGLFLNYMVTARLLRAATPAFGKLAAQEAKLEGNFRTAHTRLTMNGEEVCFYNGESREKGILEESYKRLVKHINSIYKTRIGYNMFEDFLIKYVWSAVGLGVCAVPVFLPQYSGSKARAQEAAAAATSTSTSGASSSDATLMQGSSNMPDPTPVDPTPKAAKNHTQAFITNKRLLLSLADAGGRIMQSYKEMAELAGFTSRVYSLLNTLHAVHDGQFLGDVAAKHSLGNIRGQITEISDASQLILEGVDVVVPNANGGSGQVLVSNLNLKLREGDHLMIQGGNGQGKTSIARIMRGLWPLFEGHVHRPSLENMFFVPQRPYLVLGSLRDQVIYPHSVAQMRAAGKTDEDLMHVLEMVHLAYLPSREGGWDTVKEWKDVCSGGEKQRLNFARVLYHAPRWAVLDECVSAVSADVSGLMYSRAKDMGITIITISHSPALAKYHNLILKIHDDGEYEVTQIGTVEEEMSLEKEIHAIEERIRDLPKHKRRLEEVNIELGLAQK</sequence>
<comment type="caution">
    <text evidence="9">The sequence shown here is derived from an EMBL/GenBank/DDBJ whole genome shotgun (WGS) entry which is preliminary data.</text>
</comment>
<dbReference type="EMBL" id="MCFL01000003">
    <property type="protein sequence ID" value="ORZ40258.1"/>
    <property type="molecule type" value="Genomic_DNA"/>
</dbReference>
<reference evidence="9 10" key="1">
    <citation type="submission" date="2016-07" db="EMBL/GenBank/DDBJ databases">
        <title>Pervasive Adenine N6-methylation of Active Genes in Fungi.</title>
        <authorList>
            <consortium name="DOE Joint Genome Institute"/>
            <person name="Mondo S.J."/>
            <person name="Dannebaum R.O."/>
            <person name="Kuo R.C."/>
            <person name="Labutti K."/>
            <person name="Haridas S."/>
            <person name="Kuo A."/>
            <person name="Salamov A."/>
            <person name="Ahrendt S.R."/>
            <person name="Lipzen A."/>
            <person name="Sullivan W."/>
            <person name="Andreopoulos W.B."/>
            <person name="Clum A."/>
            <person name="Lindquist E."/>
            <person name="Daum C."/>
            <person name="Ramamoorthy G.K."/>
            <person name="Gryganskyi A."/>
            <person name="Culley D."/>
            <person name="Magnuson J.K."/>
            <person name="James T.Y."/>
            <person name="O'Malley M.A."/>
            <person name="Stajich J.E."/>
            <person name="Spatafora J.W."/>
            <person name="Visel A."/>
            <person name="Grigoriev I.V."/>
        </authorList>
    </citation>
    <scope>NUCLEOTIDE SEQUENCE [LARGE SCALE GENOMIC DNA]</scope>
    <source>
        <strain evidence="9 10">PL171</strain>
    </source>
</reference>
<dbReference type="PANTHER" id="PTHR11384">
    <property type="entry name" value="ATP-BINDING CASSETTE, SUB-FAMILY D MEMBER"/>
    <property type="match status" value="1"/>
</dbReference>
<dbReference type="GO" id="GO:0007031">
    <property type="term" value="P:peroxisome organization"/>
    <property type="evidence" value="ECO:0007669"/>
    <property type="project" value="TreeGrafter"/>
</dbReference>
<keyword evidence="3 7" id="KW-0812">Transmembrane</keyword>
<feature type="transmembrane region" description="Helical" evidence="7">
    <location>
        <begin position="311"/>
        <end position="330"/>
    </location>
</feature>
<dbReference type="InterPro" id="IPR050835">
    <property type="entry name" value="ABC_transporter_sub-D"/>
</dbReference>
<dbReference type="GO" id="GO:0005524">
    <property type="term" value="F:ATP binding"/>
    <property type="evidence" value="ECO:0007669"/>
    <property type="project" value="InterPro"/>
</dbReference>
<dbReference type="Gene3D" id="1.20.1560.10">
    <property type="entry name" value="ABC transporter type 1, transmembrane domain"/>
    <property type="match status" value="1"/>
</dbReference>
<dbReference type="SUPFAM" id="SSF90123">
    <property type="entry name" value="ABC transporter transmembrane region"/>
    <property type="match status" value="1"/>
</dbReference>
<dbReference type="CDD" id="cd03223">
    <property type="entry name" value="ABCD_peroxisomal_ALDP"/>
    <property type="match status" value="1"/>
</dbReference>
<evidence type="ECO:0000256" key="6">
    <source>
        <dbReference type="SAM" id="MobiDB-lite"/>
    </source>
</evidence>
<dbReference type="PROSITE" id="PS50893">
    <property type="entry name" value="ABC_TRANSPORTER_2"/>
    <property type="match status" value="1"/>
</dbReference>
<evidence type="ECO:0000256" key="4">
    <source>
        <dbReference type="ARBA" id="ARBA00022989"/>
    </source>
</evidence>
<protein>
    <submittedName>
        <fullName evidence="9">ABC transporter transmembrane region 2-domain-containing protein</fullName>
    </submittedName>
</protein>
<proteinExistence type="inferred from homology"/>
<dbReference type="InterPro" id="IPR027417">
    <property type="entry name" value="P-loop_NTPase"/>
</dbReference>
<keyword evidence="5 7" id="KW-0472">Membrane</keyword>
<dbReference type="STRING" id="765915.A0A1Y2I073"/>
<feature type="transmembrane region" description="Helical" evidence="7">
    <location>
        <begin position="73"/>
        <end position="96"/>
    </location>
</feature>
<keyword evidence="2" id="KW-0813">Transport</keyword>
<gene>
    <name evidence="9" type="ORF">BCR44DRAFT_130596</name>
</gene>
<dbReference type="Pfam" id="PF00005">
    <property type="entry name" value="ABC_tran"/>
    <property type="match status" value="1"/>
</dbReference>
<dbReference type="Gene3D" id="3.40.50.300">
    <property type="entry name" value="P-loop containing nucleotide triphosphate hydrolases"/>
    <property type="match status" value="1"/>
</dbReference>
<dbReference type="GO" id="GO:0006635">
    <property type="term" value="P:fatty acid beta-oxidation"/>
    <property type="evidence" value="ECO:0007669"/>
    <property type="project" value="TreeGrafter"/>
</dbReference>
<dbReference type="GO" id="GO:0005778">
    <property type="term" value="C:peroxisomal membrane"/>
    <property type="evidence" value="ECO:0007669"/>
    <property type="project" value="TreeGrafter"/>
</dbReference>
<dbReference type="PROSITE" id="PS00211">
    <property type="entry name" value="ABC_TRANSPORTER_1"/>
    <property type="match status" value="1"/>
</dbReference>